<dbReference type="EMBL" id="LN879502">
    <property type="protein sequence ID" value="CUI16119.1"/>
    <property type="molecule type" value="Genomic_DNA"/>
</dbReference>
<gene>
    <name evidence="2" type="ORF">PNK_0491</name>
</gene>
<keyword evidence="3" id="KW-1185">Reference proteome</keyword>
<keyword evidence="1" id="KW-1133">Transmembrane helix</keyword>
<proteinExistence type="predicted"/>
<feature type="transmembrane region" description="Helical" evidence="1">
    <location>
        <begin position="6"/>
        <end position="24"/>
    </location>
</feature>
<evidence type="ECO:0000313" key="2">
    <source>
        <dbReference type="EMBL" id="CUI16119.1"/>
    </source>
</evidence>
<evidence type="ECO:0000313" key="3">
    <source>
        <dbReference type="Proteomes" id="UP000069902"/>
    </source>
</evidence>
<keyword evidence="1" id="KW-0812">Transmembrane</keyword>
<dbReference type="Proteomes" id="UP000069902">
    <property type="component" value="Chromosome cPNK"/>
</dbReference>
<feature type="transmembrane region" description="Helical" evidence="1">
    <location>
        <begin position="36"/>
        <end position="57"/>
    </location>
</feature>
<dbReference type="STRING" id="389348.PNK_0491"/>
<dbReference type="KEGG" id="pnl:PNK_0491"/>
<sequence length="108" mass="10335">MDIVNLLISLISGAVGGNVAGAAMPQKNLGTLVNSIVGLLGGGVGDFILKALGVLASTSATTAATGTPAATGSEFDLATLLATIGVSGVSGGALTAIATLLKDVIQKK</sequence>
<dbReference type="InParanoid" id="A0A0U5JAG9"/>
<name>A0A0U5JAG9_9BACT</name>
<feature type="transmembrane region" description="Helical" evidence="1">
    <location>
        <begin position="77"/>
        <end position="101"/>
    </location>
</feature>
<keyword evidence="1" id="KW-0472">Membrane</keyword>
<dbReference type="AlphaFoldDB" id="A0A0U5JAG9"/>
<accession>A0A0U5JAG9</accession>
<reference evidence="3" key="1">
    <citation type="submission" date="2015-09" db="EMBL/GenBank/DDBJ databases">
        <authorList>
            <person name="Bertelli C."/>
        </authorList>
    </citation>
    <scope>NUCLEOTIDE SEQUENCE [LARGE SCALE GENOMIC DNA]</scope>
    <source>
        <strain evidence="3">KNic</strain>
    </source>
</reference>
<protein>
    <submittedName>
        <fullName evidence="2">Putative membrane protein</fullName>
    </submittedName>
</protein>
<dbReference type="RefSeq" id="WP_032125082.1">
    <property type="nucleotide sequence ID" value="NZ_LN879502.1"/>
</dbReference>
<organism evidence="2 3">
    <name type="scientific">Candidatus Protochlamydia naegleriophila</name>
    <dbReference type="NCBI Taxonomy" id="389348"/>
    <lineage>
        <taxon>Bacteria</taxon>
        <taxon>Pseudomonadati</taxon>
        <taxon>Chlamydiota</taxon>
        <taxon>Chlamydiia</taxon>
        <taxon>Parachlamydiales</taxon>
        <taxon>Parachlamydiaceae</taxon>
        <taxon>Candidatus Protochlamydia</taxon>
    </lineage>
</organism>
<evidence type="ECO:0000256" key="1">
    <source>
        <dbReference type="SAM" id="Phobius"/>
    </source>
</evidence>
<dbReference type="PATRIC" id="fig|389348.3.peg.541"/>